<feature type="domain" description="Copper-fist" evidence="6">
    <location>
        <begin position="4"/>
        <end position="30"/>
    </location>
</feature>
<dbReference type="AlphaFoldDB" id="A0A5M3MJV7"/>
<evidence type="ECO:0000256" key="3">
    <source>
        <dbReference type="ARBA" id="ARBA00023015"/>
    </source>
</evidence>
<evidence type="ECO:0000256" key="1">
    <source>
        <dbReference type="ARBA" id="ARBA00004123"/>
    </source>
</evidence>
<dbReference type="RefSeq" id="XP_007769905.1">
    <property type="nucleotide sequence ID" value="XM_007771715.1"/>
</dbReference>
<gene>
    <name evidence="7" type="ORF">CONPUDRAFT_125823</name>
</gene>
<keyword evidence="8" id="KW-1185">Reference proteome</keyword>
<evidence type="ECO:0000313" key="7">
    <source>
        <dbReference type="EMBL" id="EIW79508.1"/>
    </source>
</evidence>
<dbReference type="Gene3D" id="4.10.240.10">
    <property type="entry name" value="Zn(2)-C6 fungal-type DNA-binding domain"/>
    <property type="match status" value="1"/>
</dbReference>
<dbReference type="GeneID" id="19199930"/>
<keyword evidence="5" id="KW-0539">Nucleus</keyword>
<accession>A0A5M3MJV7</accession>
<evidence type="ECO:0000256" key="5">
    <source>
        <dbReference type="ARBA" id="ARBA00023242"/>
    </source>
</evidence>
<keyword evidence="2" id="KW-0479">Metal-binding</keyword>
<keyword evidence="3" id="KW-0805">Transcription regulation</keyword>
<dbReference type="PANTHER" id="PTHR47338:SF29">
    <property type="entry name" value="ZN(2)-C6 FUNGAL-TYPE DOMAIN-CONTAINING PROTEIN"/>
    <property type="match status" value="1"/>
</dbReference>
<keyword evidence="4" id="KW-0804">Transcription</keyword>
<dbReference type="GO" id="GO:0006351">
    <property type="term" value="P:DNA-templated transcription"/>
    <property type="evidence" value="ECO:0007669"/>
    <property type="project" value="InterPro"/>
</dbReference>
<protein>
    <recommendedName>
        <fullName evidence="6">Copper-fist domain-containing protein</fullName>
    </recommendedName>
</protein>
<dbReference type="InterPro" id="IPR001083">
    <property type="entry name" value="Cu_fist_DNA-bd_dom"/>
</dbReference>
<evidence type="ECO:0000256" key="4">
    <source>
        <dbReference type="ARBA" id="ARBA00023163"/>
    </source>
</evidence>
<dbReference type="GO" id="GO:0003677">
    <property type="term" value="F:DNA binding"/>
    <property type="evidence" value="ECO:0007669"/>
    <property type="project" value="InterPro"/>
</dbReference>
<dbReference type="Pfam" id="PF04082">
    <property type="entry name" value="Fungal_trans"/>
    <property type="match status" value="1"/>
</dbReference>
<dbReference type="KEGG" id="cput:CONPUDRAFT_125823"/>
<dbReference type="InterPro" id="IPR050815">
    <property type="entry name" value="TF_fung"/>
</dbReference>
<dbReference type="GO" id="GO:0008270">
    <property type="term" value="F:zinc ion binding"/>
    <property type="evidence" value="ECO:0007669"/>
    <property type="project" value="InterPro"/>
</dbReference>
<name>A0A5M3MJV7_CONPW</name>
<dbReference type="GO" id="GO:0005634">
    <property type="term" value="C:nucleus"/>
    <property type="evidence" value="ECO:0007669"/>
    <property type="project" value="UniProtKB-SubCell"/>
</dbReference>
<dbReference type="GO" id="GO:0005507">
    <property type="term" value="F:copper ion binding"/>
    <property type="evidence" value="ECO:0007669"/>
    <property type="project" value="InterPro"/>
</dbReference>
<dbReference type="InterPro" id="IPR007219">
    <property type="entry name" value="XnlR_reg_dom"/>
</dbReference>
<evidence type="ECO:0000259" key="6">
    <source>
        <dbReference type="PROSITE" id="PS50073"/>
    </source>
</evidence>
<dbReference type="OrthoDB" id="2309723at2759"/>
<comment type="caution">
    <text evidence="7">The sequence shown here is derived from an EMBL/GenBank/DDBJ whole genome shotgun (WGS) entry which is preliminary data.</text>
</comment>
<dbReference type="PROSITE" id="PS50073">
    <property type="entry name" value="COPPER_FIST_2"/>
    <property type="match status" value="1"/>
</dbReference>
<reference evidence="8" key="1">
    <citation type="journal article" date="2012" name="Science">
        <title>The Paleozoic origin of enzymatic lignin decomposition reconstructed from 31 fungal genomes.</title>
        <authorList>
            <person name="Floudas D."/>
            <person name="Binder M."/>
            <person name="Riley R."/>
            <person name="Barry K."/>
            <person name="Blanchette R.A."/>
            <person name="Henrissat B."/>
            <person name="Martinez A.T."/>
            <person name="Otillar R."/>
            <person name="Spatafora J.W."/>
            <person name="Yadav J.S."/>
            <person name="Aerts A."/>
            <person name="Benoit I."/>
            <person name="Boyd A."/>
            <person name="Carlson A."/>
            <person name="Copeland A."/>
            <person name="Coutinho P.M."/>
            <person name="de Vries R.P."/>
            <person name="Ferreira P."/>
            <person name="Findley K."/>
            <person name="Foster B."/>
            <person name="Gaskell J."/>
            <person name="Glotzer D."/>
            <person name="Gorecki P."/>
            <person name="Heitman J."/>
            <person name="Hesse C."/>
            <person name="Hori C."/>
            <person name="Igarashi K."/>
            <person name="Jurgens J.A."/>
            <person name="Kallen N."/>
            <person name="Kersten P."/>
            <person name="Kohler A."/>
            <person name="Kuees U."/>
            <person name="Kumar T.K.A."/>
            <person name="Kuo A."/>
            <person name="LaButti K."/>
            <person name="Larrondo L.F."/>
            <person name="Lindquist E."/>
            <person name="Ling A."/>
            <person name="Lombard V."/>
            <person name="Lucas S."/>
            <person name="Lundell T."/>
            <person name="Martin R."/>
            <person name="McLaughlin D.J."/>
            <person name="Morgenstern I."/>
            <person name="Morin E."/>
            <person name="Murat C."/>
            <person name="Nagy L.G."/>
            <person name="Nolan M."/>
            <person name="Ohm R.A."/>
            <person name="Patyshakuliyeva A."/>
            <person name="Rokas A."/>
            <person name="Ruiz-Duenas F.J."/>
            <person name="Sabat G."/>
            <person name="Salamov A."/>
            <person name="Samejima M."/>
            <person name="Schmutz J."/>
            <person name="Slot J.C."/>
            <person name="St John F."/>
            <person name="Stenlid J."/>
            <person name="Sun H."/>
            <person name="Sun S."/>
            <person name="Syed K."/>
            <person name="Tsang A."/>
            <person name="Wiebenga A."/>
            <person name="Young D."/>
            <person name="Pisabarro A."/>
            <person name="Eastwood D.C."/>
            <person name="Martin F."/>
            <person name="Cullen D."/>
            <person name="Grigoriev I.V."/>
            <person name="Hibbett D.S."/>
        </authorList>
    </citation>
    <scope>NUCLEOTIDE SEQUENCE [LARGE SCALE GENOMIC DNA]</scope>
    <source>
        <strain evidence="8">RWD-64-598 SS2</strain>
    </source>
</reference>
<dbReference type="GO" id="GO:0000981">
    <property type="term" value="F:DNA-binding transcription factor activity, RNA polymerase II-specific"/>
    <property type="evidence" value="ECO:0007669"/>
    <property type="project" value="InterPro"/>
</dbReference>
<evidence type="ECO:0000256" key="2">
    <source>
        <dbReference type="ARBA" id="ARBA00022723"/>
    </source>
</evidence>
<comment type="subcellular location">
    <subcellularLocation>
        <location evidence="1">Nucleus</location>
    </subcellularLocation>
</comment>
<organism evidence="7 8">
    <name type="scientific">Coniophora puteana (strain RWD-64-598)</name>
    <name type="common">Brown rot fungus</name>
    <dbReference type="NCBI Taxonomy" id="741705"/>
    <lineage>
        <taxon>Eukaryota</taxon>
        <taxon>Fungi</taxon>
        <taxon>Dikarya</taxon>
        <taxon>Basidiomycota</taxon>
        <taxon>Agaricomycotina</taxon>
        <taxon>Agaricomycetes</taxon>
        <taxon>Agaricomycetidae</taxon>
        <taxon>Boletales</taxon>
        <taxon>Coniophorineae</taxon>
        <taxon>Coniophoraceae</taxon>
        <taxon>Coniophora</taxon>
    </lineage>
</organism>
<dbReference type="InterPro" id="IPR036864">
    <property type="entry name" value="Zn2-C6_fun-type_DNA-bd_sf"/>
</dbReference>
<dbReference type="CDD" id="cd12148">
    <property type="entry name" value="fungal_TF_MHR"/>
    <property type="match status" value="1"/>
</dbReference>
<dbReference type="OMA" id="PDDCEYA"/>
<dbReference type="Proteomes" id="UP000053558">
    <property type="component" value="Unassembled WGS sequence"/>
</dbReference>
<dbReference type="InterPro" id="IPR001138">
    <property type="entry name" value="Zn2Cys6_DnaBD"/>
</dbReference>
<proteinExistence type="predicted"/>
<dbReference type="EMBL" id="JH711580">
    <property type="protein sequence ID" value="EIW79508.1"/>
    <property type="molecule type" value="Genomic_DNA"/>
</dbReference>
<dbReference type="CDD" id="cd00067">
    <property type="entry name" value="GAL4"/>
    <property type="match status" value="1"/>
</dbReference>
<evidence type="ECO:0000313" key="8">
    <source>
        <dbReference type="Proteomes" id="UP000053558"/>
    </source>
</evidence>
<dbReference type="PANTHER" id="PTHR47338">
    <property type="entry name" value="ZN(II)2CYS6 TRANSCRIPTION FACTOR (EUROFUNG)-RELATED"/>
    <property type="match status" value="1"/>
</dbReference>
<sequence>MRCDGTRPVCGQCTRGNRSEDCEYTDGQRPSRTQTLENDVARLQARIQELENPGASAPSVTLHNPYAGSTSAHAVPRLSIPTSASPIASTSSSESYNVYATPQTSQGIMPMEEPPYYLLRAALESTIPMSRAIGFFFNVDRFRLAVTSASGTARPSPVLLNVITLWHIQVTQAAELAGMESLLLPRVLQQLPDTIANALPEELLFVLQTELILAHYFLRIGRYLEARYHANAATSLALSMRLHRQGSIDPPNMFTYVGSLQNCELPEANDAIEEGERITAWWNVFTLDQTLSVVLSVPPTIPCTRLSVTTPWPLDMTTYERSATRSPGYHGRTATPGSIPSHTDVLRAMLAHSDNAIEQTSSIAGLNAKAAALLAHASSVSSRFTIDPRIAQNPDFRTQHTALSNLIERFHQALPPLSDETPPEIMRSLLVIYVFTNLAAVQLHHAFRDVLPSSAHLSSNAAHAVIGMINNANARGIRFFNPILQIMYSAVVRQFGS</sequence>